<keyword evidence="1" id="KW-0812">Transmembrane</keyword>
<accession>A0AAD5VXI7</accession>
<comment type="caution">
    <text evidence="2">The sequence shown here is derived from an EMBL/GenBank/DDBJ whole genome shotgun (WGS) entry which is preliminary data.</text>
</comment>
<dbReference type="Proteomes" id="UP001213000">
    <property type="component" value="Unassembled WGS sequence"/>
</dbReference>
<keyword evidence="1" id="KW-0472">Membrane</keyword>
<keyword evidence="3" id="KW-1185">Reference proteome</keyword>
<gene>
    <name evidence="2" type="ORF">NP233_g2903</name>
</gene>
<protein>
    <submittedName>
        <fullName evidence="2">Uncharacterized protein</fullName>
    </submittedName>
</protein>
<evidence type="ECO:0000256" key="1">
    <source>
        <dbReference type="SAM" id="Phobius"/>
    </source>
</evidence>
<organism evidence="2 3">
    <name type="scientific">Leucocoprinus birnbaumii</name>
    <dbReference type="NCBI Taxonomy" id="56174"/>
    <lineage>
        <taxon>Eukaryota</taxon>
        <taxon>Fungi</taxon>
        <taxon>Dikarya</taxon>
        <taxon>Basidiomycota</taxon>
        <taxon>Agaricomycotina</taxon>
        <taxon>Agaricomycetes</taxon>
        <taxon>Agaricomycetidae</taxon>
        <taxon>Agaricales</taxon>
        <taxon>Agaricineae</taxon>
        <taxon>Agaricaceae</taxon>
        <taxon>Leucocoprinus</taxon>
    </lineage>
</organism>
<evidence type="ECO:0000313" key="2">
    <source>
        <dbReference type="EMBL" id="KAJ3572702.1"/>
    </source>
</evidence>
<dbReference type="EMBL" id="JANIEX010000131">
    <property type="protein sequence ID" value="KAJ3572702.1"/>
    <property type="molecule type" value="Genomic_DNA"/>
</dbReference>
<proteinExistence type="predicted"/>
<feature type="transmembrane region" description="Helical" evidence="1">
    <location>
        <begin position="32"/>
        <end position="54"/>
    </location>
</feature>
<dbReference type="AlphaFoldDB" id="A0AAD5VXI7"/>
<evidence type="ECO:0000313" key="3">
    <source>
        <dbReference type="Proteomes" id="UP001213000"/>
    </source>
</evidence>
<keyword evidence="1" id="KW-1133">Transmembrane helix</keyword>
<sequence length="68" mass="7119">MRATVSLYEHPILSDSDIWSSGPAGSKGGRTVVVLGVISIAAASTLAAVQYTGIAPTRWVLNFFSAPR</sequence>
<name>A0AAD5VXI7_9AGAR</name>
<reference evidence="2" key="1">
    <citation type="submission" date="2022-07" db="EMBL/GenBank/DDBJ databases">
        <title>Genome Sequence of Leucocoprinus birnbaumii.</title>
        <authorList>
            <person name="Buettner E."/>
        </authorList>
    </citation>
    <scope>NUCLEOTIDE SEQUENCE</scope>
    <source>
        <strain evidence="2">VT141</strain>
    </source>
</reference>